<dbReference type="OrthoDB" id="9802264at2"/>
<dbReference type="InterPro" id="IPR008995">
    <property type="entry name" value="Mo/tungstate-bd_C_term_dom"/>
</dbReference>
<dbReference type="Pfam" id="PF00005">
    <property type="entry name" value="ABC_tran"/>
    <property type="match status" value="1"/>
</dbReference>
<keyword evidence="6" id="KW-0547">Nucleotide-binding</keyword>
<dbReference type="Gene3D" id="3.40.50.300">
    <property type="entry name" value="P-loop containing nucleotide triphosphate hydrolases"/>
    <property type="match status" value="1"/>
</dbReference>
<sequence length="360" mass="38162">MLDVFIDLSRGEFALQASFRAGVGATAIFGRSGAGKSTLVAAIAGLVRPNAGRIALGDRVLFDSAHGIDLPVRRRRVAVVFQESRLFPHLSVRRNLLYGRWAGRRSGGSSFDDVVGLLGIEALLDRKPGRLSGGEAQRVAIGRALLSGPELLMMDEPLSHLDGARRAEILPFLERLATESGIPILYVSHAMDEVIRLADQLVILDKGMVAAAGPLEDVLNRIDLGAISGLAEAGSVLMTEVAGQVTDYALTRLALGEQELLVPEIAAATGERIRLRVLADDVAIALERPKALSIRNVLAAEVTEVAHGTGAHADVLLAIGPQRLRSRLTRQSVAELGLVAGKPVFALIKSVAIRRGGGES</sequence>
<dbReference type="SUPFAM" id="SSF50331">
    <property type="entry name" value="MOP-like"/>
    <property type="match status" value="1"/>
</dbReference>
<dbReference type="PROSITE" id="PS50893">
    <property type="entry name" value="ABC_TRANSPORTER_2"/>
    <property type="match status" value="1"/>
</dbReference>
<evidence type="ECO:0000256" key="8">
    <source>
        <dbReference type="ARBA" id="ARBA00022967"/>
    </source>
</evidence>
<dbReference type="PROSITE" id="PS51866">
    <property type="entry name" value="MOP"/>
    <property type="match status" value="1"/>
</dbReference>
<dbReference type="GO" id="GO:0005524">
    <property type="term" value="F:ATP binding"/>
    <property type="evidence" value="ECO:0007669"/>
    <property type="project" value="UniProtKB-KW"/>
</dbReference>
<dbReference type="InterPro" id="IPR017871">
    <property type="entry name" value="ABC_transporter-like_CS"/>
</dbReference>
<evidence type="ECO:0000259" key="11">
    <source>
        <dbReference type="PROSITE" id="PS50893"/>
    </source>
</evidence>
<keyword evidence="8" id="KW-1278">Translocase</keyword>
<name>A0A1H9NSN5_9HYPH</name>
<evidence type="ECO:0000256" key="7">
    <source>
        <dbReference type="ARBA" id="ARBA00022840"/>
    </source>
</evidence>
<dbReference type="Pfam" id="PF03459">
    <property type="entry name" value="TOBE"/>
    <property type="match status" value="1"/>
</dbReference>
<evidence type="ECO:0000256" key="4">
    <source>
        <dbReference type="ARBA" id="ARBA00022505"/>
    </source>
</evidence>
<dbReference type="InterPro" id="IPR027417">
    <property type="entry name" value="P-loop_NTPase"/>
</dbReference>
<evidence type="ECO:0000256" key="10">
    <source>
        <dbReference type="PROSITE-ProRule" id="PRU01213"/>
    </source>
</evidence>
<keyword evidence="4 10" id="KW-0500">Molybdenum</keyword>
<protein>
    <submittedName>
        <fullName evidence="13">Molybdate transport system ATP-binding protein</fullName>
    </submittedName>
</protein>
<dbReference type="EMBL" id="FOFG01000017">
    <property type="protein sequence ID" value="SER38695.1"/>
    <property type="molecule type" value="Genomic_DNA"/>
</dbReference>
<evidence type="ECO:0000256" key="5">
    <source>
        <dbReference type="ARBA" id="ARBA00022519"/>
    </source>
</evidence>
<proteinExistence type="inferred from homology"/>
<dbReference type="InterPro" id="IPR005116">
    <property type="entry name" value="Transp-assoc_OB_typ1"/>
</dbReference>
<dbReference type="Proteomes" id="UP000199647">
    <property type="component" value="Unassembled WGS sequence"/>
</dbReference>
<evidence type="ECO:0000259" key="12">
    <source>
        <dbReference type="PROSITE" id="PS51866"/>
    </source>
</evidence>
<dbReference type="STRING" id="1855383.SAMN05216548_11722"/>
<dbReference type="PANTHER" id="PTHR43514">
    <property type="entry name" value="ABC TRANSPORTER I FAMILY MEMBER 10"/>
    <property type="match status" value="1"/>
</dbReference>
<evidence type="ECO:0000313" key="14">
    <source>
        <dbReference type="Proteomes" id="UP000199647"/>
    </source>
</evidence>
<evidence type="ECO:0000256" key="1">
    <source>
        <dbReference type="ARBA" id="ARBA00005417"/>
    </source>
</evidence>
<organism evidence="13 14">
    <name type="scientific">Faunimonas pinastri</name>
    <dbReference type="NCBI Taxonomy" id="1855383"/>
    <lineage>
        <taxon>Bacteria</taxon>
        <taxon>Pseudomonadati</taxon>
        <taxon>Pseudomonadota</taxon>
        <taxon>Alphaproteobacteria</taxon>
        <taxon>Hyphomicrobiales</taxon>
        <taxon>Afifellaceae</taxon>
        <taxon>Faunimonas</taxon>
    </lineage>
</organism>
<dbReference type="AlphaFoldDB" id="A0A1H9NSN5"/>
<dbReference type="GO" id="GO:0140359">
    <property type="term" value="F:ABC-type transporter activity"/>
    <property type="evidence" value="ECO:0007669"/>
    <property type="project" value="InterPro"/>
</dbReference>
<reference evidence="13 14" key="1">
    <citation type="submission" date="2016-10" db="EMBL/GenBank/DDBJ databases">
        <authorList>
            <person name="de Groot N.N."/>
        </authorList>
    </citation>
    <scope>NUCLEOTIDE SEQUENCE [LARGE SCALE GENOMIC DNA]</scope>
    <source>
        <strain evidence="13 14">A52C2</strain>
    </source>
</reference>
<feature type="domain" description="Mop" evidence="12">
    <location>
        <begin position="291"/>
        <end position="357"/>
    </location>
</feature>
<keyword evidence="5" id="KW-0997">Cell inner membrane</keyword>
<dbReference type="InterPro" id="IPR050334">
    <property type="entry name" value="Molybdenum_import_ModC"/>
</dbReference>
<evidence type="ECO:0000256" key="2">
    <source>
        <dbReference type="ARBA" id="ARBA00022448"/>
    </source>
</evidence>
<dbReference type="PROSITE" id="PS00211">
    <property type="entry name" value="ABC_TRANSPORTER_1"/>
    <property type="match status" value="1"/>
</dbReference>
<keyword evidence="3" id="KW-1003">Cell membrane</keyword>
<evidence type="ECO:0000313" key="13">
    <source>
        <dbReference type="EMBL" id="SER38695.1"/>
    </source>
</evidence>
<dbReference type="RefSeq" id="WP_092499069.1">
    <property type="nucleotide sequence ID" value="NZ_FOFG01000017.1"/>
</dbReference>
<keyword evidence="14" id="KW-1185">Reference proteome</keyword>
<gene>
    <name evidence="13" type="ORF">SAMN05216548_11722</name>
</gene>
<feature type="domain" description="ABC transporter" evidence="11">
    <location>
        <begin position="3"/>
        <end position="231"/>
    </location>
</feature>
<evidence type="ECO:0000256" key="6">
    <source>
        <dbReference type="ARBA" id="ARBA00022741"/>
    </source>
</evidence>
<dbReference type="InterPro" id="IPR004606">
    <property type="entry name" value="Mop_domain"/>
</dbReference>
<keyword evidence="2" id="KW-0813">Transport</keyword>
<dbReference type="NCBIfam" id="TIGR02142">
    <property type="entry name" value="modC_ABC"/>
    <property type="match status" value="1"/>
</dbReference>
<dbReference type="Gene3D" id="2.40.50.100">
    <property type="match status" value="1"/>
</dbReference>
<evidence type="ECO:0000256" key="9">
    <source>
        <dbReference type="ARBA" id="ARBA00023136"/>
    </source>
</evidence>
<evidence type="ECO:0000256" key="3">
    <source>
        <dbReference type="ARBA" id="ARBA00022475"/>
    </source>
</evidence>
<dbReference type="InterPro" id="IPR011868">
    <property type="entry name" value="ModC_ABC_ATP-bd"/>
</dbReference>
<dbReference type="SUPFAM" id="SSF52540">
    <property type="entry name" value="P-loop containing nucleoside triphosphate hydrolases"/>
    <property type="match status" value="1"/>
</dbReference>
<dbReference type="GO" id="GO:0016020">
    <property type="term" value="C:membrane"/>
    <property type="evidence" value="ECO:0007669"/>
    <property type="project" value="InterPro"/>
</dbReference>
<dbReference type="SMART" id="SM00382">
    <property type="entry name" value="AAA"/>
    <property type="match status" value="1"/>
</dbReference>
<accession>A0A1H9NSN5</accession>
<keyword evidence="9" id="KW-0472">Membrane</keyword>
<dbReference type="InterPro" id="IPR003439">
    <property type="entry name" value="ABC_transporter-like_ATP-bd"/>
</dbReference>
<dbReference type="PANTHER" id="PTHR43514:SF4">
    <property type="entry name" value="ABC TRANSPORTER I FAMILY MEMBER 10"/>
    <property type="match status" value="1"/>
</dbReference>
<comment type="similarity">
    <text evidence="1">Belongs to the ABC transporter superfamily.</text>
</comment>
<dbReference type="InterPro" id="IPR003593">
    <property type="entry name" value="AAA+_ATPase"/>
</dbReference>
<dbReference type="GO" id="GO:0015098">
    <property type="term" value="F:molybdate ion transmembrane transporter activity"/>
    <property type="evidence" value="ECO:0007669"/>
    <property type="project" value="InterPro"/>
</dbReference>
<keyword evidence="7 13" id="KW-0067">ATP-binding</keyword>
<dbReference type="GO" id="GO:0016887">
    <property type="term" value="F:ATP hydrolysis activity"/>
    <property type="evidence" value="ECO:0007669"/>
    <property type="project" value="InterPro"/>
</dbReference>